<keyword evidence="2" id="KW-0131">Cell cycle</keyword>
<dbReference type="InterPro" id="IPR051374">
    <property type="entry name" value="Ataxin-10/CTR86_families"/>
</dbReference>
<dbReference type="EMBL" id="VDLU01000001">
    <property type="protein sequence ID" value="TNJ30274.1"/>
    <property type="molecule type" value="Genomic_DNA"/>
</dbReference>
<sequence>MTVIETLLQTIGREECLIAHVEELRVARKTRPKPTISITTLIAFFELLTTITVTGGIPDSSSSTIDWHRRLQTFGLQYIASLLDEHLDIARNLMKEVSFCSILPRLWESSTSNGRQAILFLFQSLLRVGYTDQVQLTLSITTSLFHHIFTEGYAFLCTNTTSGEQEAILLERLLTEYGEILLDLDIGTLPFEELLEVLFVLVETKVPISRHIIRHLVKGACQELHMEGLFPALIITTEIGIPFSEGLGHMDTISTDPTTLVDILNTRLSDTSSQPSVLLDDVSMNRLKEMAQFLSTLLSNIQSPLNIDHPDRLQDIIYVLNRSAILANDGLRRKELLETGGFGLCLLLLQIAVRTQPETNTKYGHTGLSIPSYNEGYRAVLLSMLAHTMLYCPAAQEAFRLLGGLITSLQHCVGNAGCPTAREWALLALKLATDNNTGNRVALAALVTRLE</sequence>
<gene>
    <name evidence="4" type="ORF">GMRT_14187</name>
</gene>
<name>A0A4Z1SX04_GIAMU</name>
<comment type="caution">
    <text evidence="4">The sequence shown here is derived from an EMBL/GenBank/DDBJ whole genome shotgun (WGS) entry which is preliminary data.</text>
</comment>
<dbReference type="AlphaFoldDB" id="A0A4Z1SX04"/>
<organism evidence="4 5">
    <name type="scientific">Giardia muris</name>
    <dbReference type="NCBI Taxonomy" id="5742"/>
    <lineage>
        <taxon>Eukaryota</taxon>
        <taxon>Metamonada</taxon>
        <taxon>Diplomonadida</taxon>
        <taxon>Hexamitidae</taxon>
        <taxon>Giardiinae</taxon>
        <taxon>Giardia</taxon>
    </lineage>
</organism>
<dbReference type="Pfam" id="PF09759">
    <property type="entry name" value="Atx10homo_assoc"/>
    <property type="match status" value="1"/>
</dbReference>
<reference evidence="4 5" key="1">
    <citation type="submission" date="2019-05" db="EMBL/GenBank/DDBJ databases">
        <title>The compact genome of Giardia muris reveals important steps in the evolution of intestinal protozoan parasites.</title>
        <authorList>
            <person name="Xu F."/>
            <person name="Jimenez-Gonzalez A."/>
            <person name="Einarsson E."/>
            <person name="Astvaldsson A."/>
            <person name="Peirasmaki D."/>
            <person name="Eckmann L."/>
            <person name="Andersson J.O."/>
            <person name="Svard S.G."/>
            <person name="Jerlstrom-Hultqvist J."/>
        </authorList>
    </citation>
    <scope>NUCLEOTIDE SEQUENCE [LARGE SCALE GENOMIC DNA]</scope>
    <source>
        <strain evidence="4 5">Roberts-Thomson</strain>
    </source>
</reference>
<keyword evidence="1" id="KW-0132">Cell division</keyword>
<accession>A0A4Z1SX04</accession>
<feature type="domain" description="Ataxin-10" evidence="3">
    <location>
        <begin position="378"/>
        <end position="446"/>
    </location>
</feature>
<protein>
    <recommendedName>
        <fullName evidence="3">Ataxin-10 domain-containing protein</fullName>
    </recommendedName>
</protein>
<dbReference type="GO" id="GO:0051301">
    <property type="term" value="P:cell division"/>
    <property type="evidence" value="ECO:0007669"/>
    <property type="project" value="UniProtKB-KW"/>
</dbReference>
<evidence type="ECO:0000256" key="1">
    <source>
        <dbReference type="ARBA" id="ARBA00022618"/>
    </source>
</evidence>
<evidence type="ECO:0000313" key="4">
    <source>
        <dbReference type="EMBL" id="TNJ30274.1"/>
    </source>
</evidence>
<dbReference type="GO" id="GO:0005829">
    <property type="term" value="C:cytosol"/>
    <property type="evidence" value="ECO:0007669"/>
    <property type="project" value="TreeGrafter"/>
</dbReference>
<dbReference type="OrthoDB" id="10257102at2759"/>
<keyword evidence="5" id="KW-1185">Reference proteome</keyword>
<dbReference type="Proteomes" id="UP000315496">
    <property type="component" value="Chromosome 1"/>
</dbReference>
<proteinExistence type="predicted"/>
<dbReference type="PANTHER" id="PTHR13255">
    <property type="entry name" value="ATAXIN-10"/>
    <property type="match status" value="1"/>
</dbReference>
<evidence type="ECO:0000313" key="5">
    <source>
        <dbReference type="Proteomes" id="UP000315496"/>
    </source>
</evidence>
<dbReference type="VEuPathDB" id="GiardiaDB:GMRT_14187"/>
<dbReference type="InterPro" id="IPR019156">
    <property type="entry name" value="Ataxin-10_domain"/>
</dbReference>
<evidence type="ECO:0000259" key="3">
    <source>
        <dbReference type="Pfam" id="PF09759"/>
    </source>
</evidence>
<evidence type="ECO:0000256" key="2">
    <source>
        <dbReference type="ARBA" id="ARBA00023306"/>
    </source>
</evidence>
<dbReference type="PANTHER" id="PTHR13255:SF0">
    <property type="entry name" value="ATAXIN-10"/>
    <property type="match status" value="1"/>
</dbReference>